<gene>
    <name evidence="2" type="ORF">HU200_066390</name>
</gene>
<sequence length="327" mass="36698">MSTPLVRLLSLLLLLLLPPALREYLLPSHNTTTTVHPVVLVPGMGCGDLEARLTEAYLTSTPRCSAMKGKGWFELWKNVSELAAHDYMDCFLEQMRLVYDPSINEYRNLAGVETRVPNFGSPRGFRNKNPLHSVREGLERLGYRDGDTLFGAPYDWRYAPPLPGQPSKVYSSFFKEFKALVEAASTKHHSKVILVGHSYGGFVALEFVRNSPLAWRKQYIKHLVLVAPTLPQGFLNQLLRLVTGPSDLTYIGATALALRPMWRSFETGITPLVITQPRNYSAQDMEDLLAAIGFVDGIEPFTRRMVPKMHYFQAPMVPMTCINGVGK</sequence>
<evidence type="ECO:0000313" key="3">
    <source>
        <dbReference type="Proteomes" id="UP000636709"/>
    </source>
</evidence>
<keyword evidence="3" id="KW-1185">Reference proteome</keyword>
<accession>A0A835DWN3</accession>
<name>A0A835DWN3_9POAL</name>
<comment type="caution">
    <text evidence="2">The sequence shown here is derived from an EMBL/GenBank/DDBJ whole genome shotgun (WGS) entry which is preliminary data.</text>
</comment>
<protein>
    <submittedName>
        <fullName evidence="2">Uncharacterized protein</fullName>
    </submittedName>
</protein>
<feature type="signal peptide" evidence="1">
    <location>
        <begin position="1"/>
        <end position="22"/>
    </location>
</feature>
<dbReference type="AlphaFoldDB" id="A0A835DWN3"/>
<keyword evidence="1" id="KW-0732">Signal</keyword>
<dbReference type="Proteomes" id="UP000636709">
    <property type="component" value="Unassembled WGS sequence"/>
</dbReference>
<dbReference type="EMBL" id="JACEFO010003080">
    <property type="protein sequence ID" value="KAF8644607.1"/>
    <property type="molecule type" value="Genomic_DNA"/>
</dbReference>
<dbReference type="OrthoDB" id="599078at2759"/>
<evidence type="ECO:0000313" key="2">
    <source>
        <dbReference type="EMBL" id="KAF8644607.1"/>
    </source>
</evidence>
<reference evidence="2" key="1">
    <citation type="submission" date="2020-07" db="EMBL/GenBank/DDBJ databases">
        <title>Genome sequence and genetic diversity analysis of an under-domesticated orphan crop, white fonio (Digitaria exilis).</title>
        <authorList>
            <person name="Bennetzen J.L."/>
            <person name="Chen S."/>
            <person name="Ma X."/>
            <person name="Wang X."/>
            <person name="Yssel A.E.J."/>
            <person name="Chaluvadi S.R."/>
            <person name="Johnson M."/>
            <person name="Gangashetty P."/>
            <person name="Hamidou F."/>
            <person name="Sanogo M.D."/>
            <person name="Zwaenepoel A."/>
            <person name="Wallace J."/>
            <person name="Van De Peer Y."/>
            <person name="Van Deynze A."/>
        </authorList>
    </citation>
    <scope>NUCLEOTIDE SEQUENCE</scope>
    <source>
        <tissue evidence="2">Leaves</tissue>
    </source>
</reference>
<dbReference type="Gene3D" id="3.40.50.1820">
    <property type="entry name" value="alpha/beta hydrolase"/>
    <property type="match status" value="1"/>
</dbReference>
<proteinExistence type="predicted"/>
<dbReference type="GO" id="GO:0006629">
    <property type="term" value="P:lipid metabolic process"/>
    <property type="evidence" value="ECO:0007669"/>
    <property type="project" value="InterPro"/>
</dbReference>
<dbReference type="GO" id="GO:0008374">
    <property type="term" value="F:O-acyltransferase activity"/>
    <property type="evidence" value="ECO:0007669"/>
    <property type="project" value="InterPro"/>
</dbReference>
<organism evidence="2 3">
    <name type="scientific">Digitaria exilis</name>
    <dbReference type="NCBI Taxonomy" id="1010633"/>
    <lineage>
        <taxon>Eukaryota</taxon>
        <taxon>Viridiplantae</taxon>
        <taxon>Streptophyta</taxon>
        <taxon>Embryophyta</taxon>
        <taxon>Tracheophyta</taxon>
        <taxon>Spermatophyta</taxon>
        <taxon>Magnoliopsida</taxon>
        <taxon>Liliopsida</taxon>
        <taxon>Poales</taxon>
        <taxon>Poaceae</taxon>
        <taxon>PACMAD clade</taxon>
        <taxon>Panicoideae</taxon>
        <taxon>Panicodae</taxon>
        <taxon>Paniceae</taxon>
        <taxon>Anthephorinae</taxon>
        <taxon>Digitaria</taxon>
    </lineage>
</organism>
<dbReference type="Pfam" id="PF02450">
    <property type="entry name" value="LCAT"/>
    <property type="match status" value="1"/>
</dbReference>
<evidence type="ECO:0000256" key="1">
    <source>
        <dbReference type="SAM" id="SignalP"/>
    </source>
</evidence>
<dbReference type="PANTHER" id="PTHR11440">
    <property type="entry name" value="LECITHIN-CHOLESTEROL ACYLTRANSFERASE-RELATED"/>
    <property type="match status" value="1"/>
</dbReference>
<feature type="chain" id="PRO_5032424020" evidence="1">
    <location>
        <begin position="23"/>
        <end position="327"/>
    </location>
</feature>
<dbReference type="InterPro" id="IPR029058">
    <property type="entry name" value="AB_hydrolase_fold"/>
</dbReference>
<dbReference type="SUPFAM" id="SSF53474">
    <property type="entry name" value="alpha/beta-Hydrolases"/>
    <property type="match status" value="1"/>
</dbReference>
<dbReference type="InterPro" id="IPR003386">
    <property type="entry name" value="LACT/PDAT_acylTrfase"/>
</dbReference>